<organism evidence="2">
    <name type="scientific">hydrothermal vent metagenome</name>
    <dbReference type="NCBI Taxonomy" id="652676"/>
    <lineage>
        <taxon>unclassified sequences</taxon>
        <taxon>metagenomes</taxon>
        <taxon>ecological metagenomes</taxon>
    </lineage>
</organism>
<dbReference type="SUPFAM" id="SSF111369">
    <property type="entry name" value="HlyD-like secretion proteins"/>
    <property type="match status" value="1"/>
</dbReference>
<accession>A0A3B0ZU67</accession>
<dbReference type="InterPro" id="IPR058647">
    <property type="entry name" value="BSH_CzcB-like"/>
</dbReference>
<dbReference type="GO" id="GO:1990281">
    <property type="term" value="C:efflux pump complex"/>
    <property type="evidence" value="ECO:0007669"/>
    <property type="project" value="TreeGrafter"/>
</dbReference>
<reference evidence="2" key="1">
    <citation type="submission" date="2018-06" db="EMBL/GenBank/DDBJ databases">
        <authorList>
            <person name="Zhirakovskaya E."/>
        </authorList>
    </citation>
    <scope>NUCLEOTIDE SEQUENCE</scope>
</reference>
<evidence type="ECO:0000259" key="1">
    <source>
        <dbReference type="Pfam" id="PF25973"/>
    </source>
</evidence>
<protein>
    <submittedName>
        <fullName evidence="2">Diguanylate cyclase/phosphodiesterase (GGDEF &amp; EAL domains) with PAS/PAC sensor(S)</fullName>
    </submittedName>
</protein>
<feature type="domain" description="CzcB-like barrel-sandwich hybrid" evidence="1">
    <location>
        <begin position="67"/>
        <end position="206"/>
    </location>
</feature>
<dbReference type="PANTHER" id="PTHR30469:SF15">
    <property type="entry name" value="HLYD FAMILY OF SECRETION PROTEINS"/>
    <property type="match status" value="1"/>
</dbReference>
<dbReference type="NCBIfam" id="TIGR01730">
    <property type="entry name" value="RND_mfp"/>
    <property type="match status" value="1"/>
</dbReference>
<dbReference type="Pfam" id="PF25973">
    <property type="entry name" value="BSH_CzcB"/>
    <property type="match status" value="1"/>
</dbReference>
<dbReference type="Gene3D" id="2.40.30.170">
    <property type="match status" value="1"/>
</dbReference>
<dbReference type="EMBL" id="UOFU01000069">
    <property type="protein sequence ID" value="VAW95271.1"/>
    <property type="molecule type" value="Genomic_DNA"/>
</dbReference>
<dbReference type="PANTHER" id="PTHR30469">
    <property type="entry name" value="MULTIDRUG RESISTANCE PROTEIN MDTA"/>
    <property type="match status" value="1"/>
</dbReference>
<dbReference type="AlphaFoldDB" id="A0A3B0ZU67"/>
<gene>
    <name evidence="2" type="ORF">MNBD_GAMMA20-413</name>
</gene>
<sequence>MQRLDTPLHTSTLRTLLAGLLVLAALPSFAATDATEAIPVEARPLAELAIYPQYRAPASVISDNDSRISAEIGARIVDIPVRVGEVVKRGAVLVQLERTDFELALAREKTVLQALLTRIELADYQLSRAQALSQKQAVSEELLKQRESELNNLHAQRAGQDIALTQAKRQLEKCTVRAPFEAVISERLAQVGELTSPGSALVQIVDNRHLEVSAQLQAPLAQSLPQALQPELVTPQQRYPLSLRHIVPVFDPRARTREARLRFSTDAALPGSAGELVWRSDRPHLPAELLSRRDGRLGVFVVADNQQAKFIPLPDAEEGRPAVVSLSTQTAVITLGRFRLQDGNPIALSQ</sequence>
<dbReference type="Gene3D" id="1.10.287.470">
    <property type="entry name" value="Helix hairpin bin"/>
    <property type="match status" value="1"/>
</dbReference>
<dbReference type="Gene3D" id="2.40.50.100">
    <property type="match status" value="1"/>
</dbReference>
<proteinExistence type="predicted"/>
<evidence type="ECO:0000313" key="2">
    <source>
        <dbReference type="EMBL" id="VAW95271.1"/>
    </source>
</evidence>
<dbReference type="InterPro" id="IPR006143">
    <property type="entry name" value="RND_pump_MFP"/>
</dbReference>
<name>A0A3B0ZU67_9ZZZZ</name>
<dbReference type="GO" id="GO:0015562">
    <property type="term" value="F:efflux transmembrane transporter activity"/>
    <property type="evidence" value="ECO:0007669"/>
    <property type="project" value="TreeGrafter"/>
</dbReference>